<dbReference type="AlphaFoldDB" id="A0A915IMK9"/>
<evidence type="ECO:0000313" key="3">
    <source>
        <dbReference type="WBParaSite" id="nRc.2.0.1.t14693-RA"/>
    </source>
</evidence>
<keyword evidence="2" id="KW-1185">Reference proteome</keyword>
<evidence type="ECO:0000313" key="2">
    <source>
        <dbReference type="Proteomes" id="UP000887565"/>
    </source>
</evidence>
<accession>A0A915IMK9</accession>
<feature type="region of interest" description="Disordered" evidence="1">
    <location>
        <begin position="25"/>
        <end position="85"/>
    </location>
</feature>
<sequence>MRFDKQPNRWSEKKLQVDAVRSITAPASESESEANELCVSKKPPPAKKARPQIKESSSEEETEFSSEFYLNDNDTPSSPAKPRRNLCLLENQARDEQTYLKRDFKWRKQSQNSKNELLRMSIEHLSSSQKIVLLTRYKQQYLGLTCKNKSPTVKACFVPTAFVFVLSPSVSDDDDEEVVFLITGVDTGAAACLGILLCCGFSSSESDSDDSELDFFAASFVATCSFLTVRTCRGRLWFCSFPSSEESDVTGNFTAACVFNAGFGCSFSLSESDDDESLSDATGFF</sequence>
<proteinExistence type="predicted"/>
<evidence type="ECO:0000256" key="1">
    <source>
        <dbReference type="SAM" id="MobiDB-lite"/>
    </source>
</evidence>
<organism evidence="2 3">
    <name type="scientific">Romanomermis culicivorax</name>
    <name type="common">Nematode worm</name>
    <dbReference type="NCBI Taxonomy" id="13658"/>
    <lineage>
        <taxon>Eukaryota</taxon>
        <taxon>Metazoa</taxon>
        <taxon>Ecdysozoa</taxon>
        <taxon>Nematoda</taxon>
        <taxon>Enoplea</taxon>
        <taxon>Dorylaimia</taxon>
        <taxon>Mermithida</taxon>
        <taxon>Mermithoidea</taxon>
        <taxon>Mermithidae</taxon>
        <taxon>Romanomermis</taxon>
    </lineage>
</organism>
<protein>
    <submittedName>
        <fullName evidence="3">Uncharacterized protein</fullName>
    </submittedName>
</protein>
<dbReference type="Proteomes" id="UP000887565">
    <property type="component" value="Unplaced"/>
</dbReference>
<dbReference type="WBParaSite" id="nRc.2.0.1.t14693-RA">
    <property type="protein sequence ID" value="nRc.2.0.1.t14693-RA"/>
    <property type="gene ID" value="nRc.2.0.1.g14693"/>
</dbReference>
<reference evidence="3" key="1">
    <citation type="submission" date="2022-11" db="UniProtKB">
        <authorList>
            <consortium name="WormBaseParasite"/>
        </authorList>
    </citation>
    <scope>IDENTIFICATION</scope>
</reference>
<name>A0A915IMK9_ROMCU</name>